<name>A0ABN7NUZ7_TIMPD</name>
<gene>
    <name evidence="2" type="ORF">TPAB3V08_LOCUS5639</name>
</gene>
<comment type="caution">
    <text evidence="2">The sequence shown here is derived from an EMBL/GenBank/DDBJ whole genome shotgun (WGS) entry which is preliminary data.</text>
</comment>
<organism evidence="2 3">
    <name type="scientific">Timema podura</name>
    <name type="common">Walking stick</name>
    <dbReference type="NCBI Taxonomy" id="61482"/>
    <lineage>
        <taxon>Eukaryota</taxon>
        <taxon>Metazoa</taxon>
        <taxon>Ecdysozoa</taxon>
        <taxon>Arthropoda</taxon>
        <taxon>Hexapoda</taxon>
        <taxon>Insecta</taxon>
        <taxon>Pterygota</taxon>
        <taxon>Neoptera</taxon>
        <taxon>Polyneoptera</taxon>
        <taxon>Phasmatodea</taxon>
        <taxon>Timematodea</taxon>
        <taxon>Timematoidea</taxon>
        <taxon>Timematidae</taxon>
        <taxon>Timema</taxon>
    </lineage>
</organism>
<evidence type="ECO:0000256" key="1">
    <source>
        <dbReference type="SAM" id="MobiDB-lite"/>
    </source>
</evidence>
<evidence type="ECO:0000313" key="2">
    <source>
        <dbReference type="EMBL" id="CAG2058670.1"/>
    </source>
</evidence>
<sequence>MSDEDWKRRIGITINYSPDSSEDDITLQFRDEYKDEVLKNQLSPLAVDNAQTNSQGGYNFMDVDDIFDFYEDFGQTPPRTRLSRRQKERNQRVKESG</sequence>
<accession>A0ABN7NUZ7</accession>
<protein>
    <submittedName>
        <fullName evidence="2">Uncharacterized protein</fullName>
    </submittedName>
</protein>
<feature type="region of interest" description="Disordered" evidence="1">
    <location>
        <begin position="77"/>
        <end position="97"/>
    </location>
</feature>
<keyword evidence="3" id="KW-1185">Reference proteome</keyword>
<proteinExistence type="predicted"/>
<dbReference type="EMBL" id="CAJPIN010007735">
    <property type="protein sequence ID" value="CAG2058670.1"/>
    <property type="molecule type" value="Genomic_DNA"/>
</dbReference>
<evidence type="ECO:0000313" key="3">
    <source>
        <dbReference type="Proteomes" id="UP001153148"/>
    </source>
</evidence>
<dbReference type="Proteomes" id="UP001153148">
    <property type="component" value="Unassembled WGS sequence"/>
</dbReference>
<reference evidence="2" key="1">
    <citation type="submission" date="2021-03" db="EMBL/GenBank/DDBJ databases">
        <authorList>
            <person name="Tran Van P."/>
        </authorList>
    </citation>
    <scope>NUCLEOTIDE SEQUENCE</scope>
</reference>
<feature type="compositionally biased region" description="Basic and acidic residues" evidence="1">
    <location>
        <begin position="88"/>
        <end position="97"/>
    </location>
</feature>